<dbReference type="EMBL" id="DXHV01000015">
    <property type="protein sequence ID" value="HIV99789.1"/>
    <property type="molecule type" value="Genomic_DNA"/>
</dbReference>
<organism evidence="9 10">
    <name type="scientific">Candidatus Desulfovibrio intestinipullorum</name>
    <dbReference type="NCBI Taxonomy" id="2838536"/>
    <lineage>
        <taxon>Bacteria</taxon>
        <taxon>Pseudomonadati</taxon>
        <taxon>Thermodesulfobacteriota</taxon>
        <taxon>Desulfovibrionia</taxon>
        <taxon>Desulfovibrionales</taxon>
        <taxon>Desulfovibrionaceae</taxon>
        <taxon>Desulfovibrio</taxon>
    </lineage>
</organism>
<dbReference type="Pfam" id="PF13186">
    <property type="entry name" value="SPASM"/>
    <property type="match status" value="1"/>
</dbReference>
<evidence type="ECO:0000259" key="8">
    <source>
        <dbReference type="Pfam" id="PF13186"/>
    </source>
</evidence>
<dbReference type="GO" id="GO:0046872">
    <property type="term" value="F:metal ion binding"/>
    <property type="evidence" value="ECO:0007669"/>
    <property type="project" value="UniProtKB-KW"/>
</dbReference>
<dbReference type="GO" id="GO:0051536">
    <property type="term" value="F:iron-sulfur cluster binding"/>
    <property type="evidence" value="ECO:0007669"/>
    <property type="project" value="UniProtKB-KW"/>
</dbReference>
<keyword evidence="4" id="KW-0479">Metal-binding</keyword>
<evidence type="ECO:0000256" key="2">
    <source>
        <dbReference type="ARBA" id="ARBA00022485"/>
    </source>
</evidence>
<dbReference type="Pfam" id="PF04055">
    <property type="entry name" value="Radical_SAM"/>
    <property type="match status" value="1"/>
</dbReference>
<feature type="domain" description="4Fe4S-binding SPASM" evidence="8">
    <location>
        <begin position="276"/>
        <end position="352"/>
    </location>
</feature>
<evidence type="ECO:0000256" key="3">
    <source>
        <dbReference type="ARBA" id="ARBA00022691"/>
    </source>
</evidence>
<keyword evidence="2" id="KW-0004">4Fe-4S</keyword>
<comment type="caution">
    <text evidence="9">The sequence shown here is derived from an EMBL/GenBank/DDBJ whole genome shotgun (WGS) entry which is preliminary data.</text>
</comment>
<name>A0A9D1PVT5_9BACT</name>
<dbReference type="PANTHER" id="PTHR11228">
    <property type="entry name" value="RADICAL SAM DOMAIN PROTEIN"/>
    <property type="match status" value="1"/>
</dbReference>
<sequence length="359" mass="40370">MSSSTQPDPLAEAARSLPHGWRRWLGRLSGSTKRPLKHIQVEVTSHCPGACTYCPRGILHTAWQARHMRDACFAALTPLMLQSERVHLQGWGEPFAHPRLLDYVALARKAGCAASTTSCGLVMTEELARRTVESGMDIVAFSLVGTDETSNAPRRNVPFARVAKAVQMLEQARRALRSSTPRIHLSYLLLADRLQATARLPELMEAWNIDMCIISTLDMPVLAQHWAWAYRPEETDKIARARAFLEPLANQAAASGRAIHFCLPGKVTGNCREDIAHSCYVDADGILSPCIYLNVPFRENMFREETLLRNHRVVYGSIEKTSPVDLWNRDDYMDFRADLSHGVTPETCLSCPKRFEHFF</sequence>
<proteinExistence type="predicted"/>
<dbReference type="SFLD" id="SFLDG01067">
    <property type="entry name" value="SPASM/twitch_domain_containing"/>
    <property type="match status" value="1"/>
</dbReference>
<dbReference type="Proteomes" id="UP000886752">
    <property type="component" value="Unassembled WGS sequence"/>
</dbReference>
<evidence type="ECO:0000259" key="7">
    <source>
        <dbReference type="Pfam" id="PF04055"/>
    </source>
</evidence>
<evidence type="ECO:0000256" key="5">
    <source>
        <dbReference type="ARBA" id="ARBA00023004"/>
    </source>
</evidence>
<reference evidence="9" key="2">
    <citation type="submission" date="2021-04" db="EMBL/GenBank/DDBJ databases">
        <authorList>
            <person name="Gilroy R."/>
        </authorList>
    </citation>
    <scope>NUCLEOTIDE SEQUENCE</scope>
    <source>
        <strain evidence="9">ChiHecec2B26-446</strain>
    </source>
</reference>
<dbReference type="SFLD" id="SFLDG01387">
    <property type="entry name" value="BtrN-like_SPASM_domain_contain"/>
    <property type="match status" value="1"/>
</dbReference>
<keyword evidence="5" id="KW-0408">Iron</keyword>
<dbReference type="InterPro" id="IPR007197">
    <property type="entry name" value="rSAM"/>
</dbReference>
<gene>
    <name evidence="9" type="ORF">H9894_01155</name>
</gene>
<dbReference type="InterPro" id="IPR034391">
    <property type="entry name" value="AdoMet-like_SPASM_containing"/>
</dbReference>
<reference evidence="9" key="1">
    <citation type="journal article" date="2021" name="PeerJ">
        <title>Extensive microbial diversity within the chicken gut microbiome revealed by metagenomics and culture.</title>
        <authorList>
            <person name="Gilroy R."/>
            <person name="Ravi A."/>
            <person name="Getino M."/>
            <person name="Pursley I."/>
            <person name="Horton D.L."/>
            <person name="Alikhan N.F."/>
            <person name="Baker D."/>
            <person name="Gharbi K."/>
            <person name="Hall N."/>
            <person name="Watson M."/>
            <person name="Adriaenssens E.M."/>
            <person name="Foster-Nyarko E."/>
            <person name="Jarju S."/>
            <person name="Secka A."/>
            <person name="Antonio M."/>
            <person name="Oren A."/>
            <person name="Chaudhuri R.R."/>
            <person name="La Ragione R."/>
            <person name="Hildebrand F."/>
            <person name="Pallen M.J."/>
        </authorList>
    </citation>
    <scope>NUCLEOTIDE SEQUENCE</scope>
    <source>
        <strain evidence="9">ChiHecec2B26-446</strain>
    </source>
</reference>
<feature type="domain" description="Radical SAM core" evidence="7">
    <location>
        <begin position="41"/>
        <end position="172"/>
    </location>
</feature>
<dbReference type="SFLD" id="SFLDS00029">
    <property type="entry name" value="Radical_SAM"/>
    <property type="match status" value="1"/>
</dbReference>
<dbReference type="InterPro" id="IPR050377">
    <property type="entry name" value="Radical_SAM_PqqE_MftC-like"/>
</dbReference>
<dbReference type="PANTHER" id="PTHR11228:SF7">
    <property type="entry name" value="PQQA PEPTIDE CYCLASE"/>
    <property type="match status" value="1"/>
</dbReference>
<dbReference type="CDD" id="cd01335">
    <property type="entry name" value="Radical_SAM"/>
    <property type="match status" value="1"/>
</dbReference>
<keyword evidence="6" id="KW-0411">Iron-sulfur</keyword>
<dbReference type="InterPro" id="IPR023885">
    <property type="entry name" value="4Fe4S-binding_SPASM_dom"/>
</dbReference>
<dbReference type="GO" id="GO:0003824">
    <property type="term" value="F:catalytic activity"/>
    <property type="evidence" value="ECO:0007669"/>
    <property type="project" value="InterPro"/>
</dbReference>
<evidence type="ECO:0000313" key="10">
    <source>
        <dbReference type="Proteomes" id="UP000886752"/>
    </source>
</evidence>
<accession>A0A9D1PVT5</accession>
<comment type="cofactor">
    <cofactor evidence="1">
        <name>[4Fe-4S] cluster</name>
        <dbReference type="ChEBI" id="CHEBI:49883"/>
    </cofactor>
</comment>
<dbReference type="InterPro" id="IPR013785">
    <property type="entry name" value="Aldolase_TIM"/>
</dbReference>
<dbReference type="InterPro" id="IPR058240">
    <property type="entry name" value="rSAM_sf"/>
</dbReference>
<keyword evidence="3" id="KW-0949">S-adenosyl-L-methionine</keyword>
<evidence type="ECO:0000256" key="1">
    <source>
        <dbReference type="ARBA" id="ARBA00001966"/>
    </source>
</evidence>
<dbReference type="AlphaFoldDB" id="A0A9D1PVT5"/>
<dbReference type="SUPFAM" id="SSF102114">
    <property type="entry name" value="Radical SAM enzymes"/>
    <property type="match status" value="1"/>
</dbReference>
<evidence type="ECO:0000256" key="4">
    <source>
        <dbReference type="ARBA" id="ARBA00022723"/>
    </source>
</evidence>
<evidence type="ECO:0000313" key="9">
    <source>
        <dbReference type="EMBL" id="HIV99789.1"/>
    </source>
</evidence>
<evidence type="ECO:0000256" key="6">
    <source>
        <dbReference type="ARBA" id="ARBA00023014"/>
    </source>
</evidence>
<dbReference type="Gene3D" id="3.20.20.70">
    <property type="entry name" value="Aldolase class I"/>
    <property type="match status" value="1"/>
</dbReference>
<protein>
    <submittedName>
        <fullName evidence="9">Radical SAM protein</fullName>
    </submittedName>
</protein>